<dbReference type="GO" id="GO:0005615">
    <property type="term" value="C:extracellular space"/>
    <property type="evidence" value="ECO:0007669"/>
    <property type="project" value="TreeGrafter"/>
</dbReference>
<feature type="disulfide bond" evidence="9">
    <location>
        <begin position="87"/>
        <end position="96"/>
    </location>
</feature>
<dbReference type="PROSITE" id="PS00022">
    <property type="entry name" value="EGF_1"/>
    <property type="match status" value="1"/>
</dbReference>
<evidence type="ECO:0000256" key="5">
    <source>
        <dbReference type="ARBA" id="ARBA00023030"/>
    </source>
</evidence>
<dbReference type="SUPFAM" id="SSF57196">
    <property type="entry name" value="EGF/Laminin"/>
    <property type="match status" value="1"/>
</dbReference>
<protein>
    <recommendedName>
        <fullName evidence="18">EGF-like domain-containing protein</fullName>
    </recommendedName>
</protein>
<keyword evidence="10" id="KW-0862">Zinc</keyword>
<evidence type="ECO:0000259" key="15">
    <source>
        <dbReference type="PROSITE" id="PS50966"/>
    </source>
</evidence>
<evidence type="ECO:0000256" key="8">
    <source>
        <dbReference type="ARBA" id="ARBA00023180"/>
    </source>
</evidence>
<keyword evidence="3 12" id="KW-0812">Transmembrane</keyword>
<feature type="chain" id="PRO_5039501813" description="EGF-like domain-containing protein" evidence="13">
    <location>
        <begin position="25"/>
        <end position="176"/>
    </location>
</feature>
<evidence type="ECO:0000256" key="9">
    <source>
        <dbReference type="PROSITE-ProRule" id="PRU00076"/>
    </source>
</evidence>
<feature type="region of interest" description="Disordered" evidence="11">
    <location>
        <begin position="22"/>
        <end position="48"/>
    </location>
</feature>
<dbReference type="AlphaFoldDB" id="A0A9D3RVW6"/>
<keyword evidence="5" id="KW-0339">Growth factor</keyword>
<evidence type="ECO:0000256" key="13">
    <source>
        <dbReference type="SAM" id="SignalP"/>
    </source>
</evidence>
<keyword evidence="7 9" id="KW-1015">Disulfide bond</keyword>
<keyword evidence="8" id="KW-0325">Glycoprotein</keyword>
<keyword evidence="13" id="KW-0732">Signal</keyword>
<dbReference type="GO" id="GO:0045840">
    <property type="term" value="P:positive regulation of mitotic nuclear division"/>
    <property type="evidence" value="ECO:0007669"/>
    <property type="project" value="TreeGrafter"/>
</dbReference>
<reference evidence="16" key="1">
    <citation type="submission" date="2021-01" db="EMBL/GenBank/DDBJ databases">
        <title>A chromosome-scale assembly of European eel, Anguilla anguilla.</title>
        <authorList>
            <person name="Henkel C."/>
            <person name="Jong-Raadsen S.A."/>
            <person name="Dufour S."/>
            <person name="Weltzien F.-A."/>
            <person name="Palstra A.P."/>
            <person name="Pelster B."/>
            <person name="Spaink H.P."/>
            <person name="Van Den Thillart G.E."/>
            <person name="Jansen H."/>
            <person name="Zahm M."/>
            <person name="Klopp C."/>
            <person name="Cedric C."/>
            <person name="Louis A."/>
            <person name="Berthelot C."/>
            <person name="Parey E."/>
            <person name="Roest Crollius H."/>
            <person name="Montfort J."/>
            <person name="Robinson-Rechavi M."/>
            <person name="Bucao C."/>
            <person name="Bouchez O."/>
            <person name="Gislard M."/>
            <person name="Lluch J."/>
            <person name="Milhes M."/>
            <person name="Lampietro C."/>
            <person name="Lopez Roques C."/>
            <person name="Donnadieu C."/>
            <person name="Braasch I."/>
            <person name="Desvignes T."/>
            <person name="Postlethwait J."/>
            <person name="Bobe J."/>
            <person name="Guiguen Y."/>
            <person name="Dirks R."/>
        </authorList>
    </citation>
    <scope>NUCLEOTIDE SEQUENCE</scope>
    <source>
        <strain evidence="16">Tag_6206</strain>
        <tissue evidence="16">Liver</tissue>
    </source>
</reference>
<evidence type="ECO:0000256" key="4">
    <source>
        <dbReference type="ARBA" id="ARBA00022989"/>
    </source>
</evidence>
<dbReference type="InterPro" id="IPR000742">
    <property type="entry name" value="EGF"/>
</dbReference>
<dbReference type="GO" id="GO:0008083">
    <property type="term" value="F:growth factor activity"/>
    <property type="evidence" value="ECO:0007669"/>
    <property type="project" value="UniProtKB-KW"/>
</dbReference>
<evidence type="ECO:0000256" key="3">
    <source>
        <dbReference type="ARBA" id="ARBA00022692"/>
    </source>
</evidence>
<dbReference type="PROSITE" id="PS50966">
    <property type="entry name" value="ZF_SWIM"/>
    <property type="match status" value="1"/>
</dbReference>
<sequence length="176" mass="19483">MRPQHTAVFALTLVTIMFSTPAKSTEPTENPFRSAEPTQNAAVSSTGSEQTPRVLKLLGLCSGDDQAFCLNGKCIYHPDLNRPTCSCPQNFRGERCEHMLLDVHSDTNREKIIAIGGGVALLLCAIIAVLYCCLKKKRGVWYIKFQVRERKALSDLPVNSCNLSRAESTLLERHSC</sequence>
<comment type="subcellular location">
    <subcellularLocation>
        <location evidence="1">Membrane</location>
        <topology evidence="1">Single-pass type I membrane protein</topology>
    </subcellularLocation>
</comment>
<evidence type="ECO:0008006" key="18">
    <source>
        <dbReference type="Google" id="ProtNLM"/>
    </source>
</evidence>
<proteinExistence type="predicted"/>
<keyword evidence="2 9" id="KW-0245">EGF-like domain</keyword>
<dbReference type="SMART" id="SM00181">
    <property type="entry name" value="EGF"/>
    <property type="match status" value="1"/>
</dbReference>
<dbReference type="PANTHER" id="PTHR10740">
    <property type="entry name" value="TRANSFORMING GROWTH FACTOR ALPHA"/>
    <property type="match status" value="1"/>
</dbReference>
<evidence type="ECO:0000256" key="1">
    <source>
        <dbReference type="ARBA" id="ARBA00004479"/>
    </source>
</evidence>
<feature type="domain" description="EGF-like" evidence="14">
    <location>
        <begin position="57"/>
        <end position="97"/>
    </location>
</feature>
<feature type="signal peptide" evidence="13">
    <location>
        <begin position="1"/>
        <end position="24"/>
    </location>
</feature>
<keyword evidence="10" id="KW-0863">Zinc-finger</keyword>
<evidence type="ECO:0000256" key="6">
    <source>
        <dbReference type="ARBA" id="ARBA00023136"/>
    </source>
</evidence>
<evidence type="ECO:0000256" key="10">
    <source>
        <dbReference type="PROSITE-ProRule" id="PRU00325"/>
    </source>
</evidence>
<evidence type="ECO:0000256" key="2">
    <source>
        <dbReference type="ARBA" id="ARBA00022536"/>
    </source>
</evidence>
<feature type="domain" description="SWIM-type" evidence="15">
    <location>
        <begin position="76"/>
        <end position="107"/>
    </location>
</feature>
<dbReference type="GO" id="GO:0016020">
    <property type="term" value="C:membrane"/>
    <property type="evidence" value="ECO:0007669"/>
    <property type="project" value="UniProtKB-SubCell"/>
</dbReference>
<evidence type="ECO:0000313" key="17">
    <source>
        <dbReference type="Proteomes" id="UP001044222"/>
    </source>
</evidence>
<feature type="transmembrane region" description="Helical" evidence="12">
    <location>
        <begin position="112"/>
        <end position="134"/>
    </location>
</feature>
<comment type="caution">
    <text evidence="16">The sequence shown here is derived from an EMBL/GenBank/DDBJ whole genome shotgun (WGS) entry which is preliminary data.</text>
</comment>
<keyword evidence="17" id="KW-1185">Reference proteome</keyword>
<keyword evidence="10" id="KW-0479">Metal-binding</keyword>
<accession>A0A9D3RVW6</accession>
<organism evidence="16 17">
    <name type="scientific">Anguilla anguilla</name>
    <name type="common">European freshwater eel</name>
    <name type="synonym">Muraena anguilla</name>
    <dbReference type="NCBI Taxonomy" id="7936"/>
    <lineage>
        <taxon>Eukaryota</taxon>
        <taxon>Metazoa</taxon>
        <taxon>Chordata</taxon>
        <taxon>Craniata</taxon>
        <taxon>Vertebrata</taxon>
        <taxon>Euteleostomi</taxon>
        <taxon>Actinopterygii</taxon>
        <taxon>Neopterygii</taxon>
        <taxon>Teleostei</taxon>
        <taxon>Anguilliformes</taxon>
        <taxon>Anguillidae</taxon>
        <taxon>Anguilla</taxon>
    </lineage>
</organism>
<dbReference type="PROSITE" id="PS50026">
    <property type="entry name" value="EGF_3"/>
    <property type="match status" value="1"/>
</dbReference>
<keyword evidence="6 12" id="KW-0472">Membrane</keyword>
<dbReference type="Gene3D" id="2.10.25.10">
    <property type="entry name" value="Laminin"/>
    <property type="match status" value="1"/>
</dbReference>
<dbReference type="InterPro" id="IPR007527">
    <property type="entry name" value="Znf_SWIM"/>
</dbReference>
<dbReference type="GO" id="GO:0008270">
    <property type="term" value="F:zinc ion binding"/>
    <property type="evidence" value="ECO:0007669"/>
    <property type="project" value="UniProtKB-KW"/>
</dbReference>
<evidence type="ECO:0000256" key="12">
    <source>
        <dbReference type="SAM" id="Phobius"/>
    </source>
</evidence>
<keyword evidence="4 12" id="KW-1133">Transmembrane helix</keyword>
<evidence type="ECO:0000259" key="14">
    <source>
        <dbReference type="PROSITE" id="PS50026"/>
    </source>
</evidence>
<dbReference type="GO" id="GO:0008284">
    <property type="term" value="P:positive regulation of cell population proliferation"/>
    <property type="evidence" value="ECO:0007669"/>
    <property type="project" value="TreeGrafter"/>
</dbReference>
<evidence type="ECO:0000256" key="7">
    <source>
        <dbReference type="ARBA" id="ARBA00023157"/>
    </source>
</evidence>
<evidence type="ECO:0000313" key="16">
    <source>
        <dbReference type="EMBL" id="KAG5841377.1"/>
    </source>
</evidence>
<dbReference type="GO" id="GO:0007173">
    <property type="term" value="P:epidermal growth factor receptor signaling pathway"/>
    <property type="evidence" value="ECO:0007669"/>
    <property type="project" value="TreeGrafter"/>
</dbReference>
<feature type="compositionally biased region" description="Polar residues" evidence="11">
    <location>
        <begin position="36"/>
        <end position="48"/>
    </location>
</feature>
<comment type="caution">
    <text evidence="9">Lacks conserved residue(s) required for the propagation of feature annotation.</text>
</comment>
<gene>
    <name evidence="16" type="ORF">ANANG_G00198870</name>
</gene>
<name>A0A9D3RVW6_ANGAN</name>
<dbReference type="GO" id="GO:0005154">
    <property type="term" value="F:epidermal growth factor receptor binding"/>
    <property type="evidence" value="ECO:0007669"/>
    <property type="project" value="TreeGrafter"/>
</dbReference>
<dbReference type="Proteomes" id="UP001044222">
    <property type="component" value="Chromosome 10"/>
</dbReference>
<evidence type="ECO:0000256" key="11">
    <source>
        <dbReference type="SAM" id="MobiDB-lite"/>
    </source>
</evidence>
<dbReference type="EMBL" id="JAFIRN010000010">
    <property type="protein sequence ID" value="KAG5841377.1"/>
    <property type="molecule type" value="Genomic_DNA"/>
</dbReference>
<dbReference type="PANTHER" id="PTHR10740:SF10">
    <property type="entry name" value="EPIGEN"/>
    <property type="match status" value="1"/>
</dbReference>